<protein>
    <submittedName>
        <fullName evidence="1">Uncharacterized protein</fullName>
    </submittedName>
</protein>
<evidence type="ECO:0000313" key="1">
    <source>
        <dbReference type="EMBL" id="KAK7074732.1"/>
    </source>
</evidence>
<dbReference type="Proteomes" id="UP001381693">
    <property type="component" value="Unassembled WGS sequence"/>
</dbReference>
<name>A0AAN8X1D8_HALRR</name>
<organism evidence="1 2">
    <name type="scientific">Halocaridina rubra</name>
    <name type="common">Hawaiian red shrimp</name>
    <dbReference type="NCBI Taxonomy" id="373956"/>
    <lineage>
        <taxon>Eukaryota</taxon>
        <taxon>Metazoa</taxon>
        <taxon>Ecdysozoa</taxon>
        <taxon>Arthropoda</taxon>
        <taxon>Crustacea</taxon>
        <taxon>Multicrustacea</taxon>
        <taxon>Malacostraca</taxon>
        <taxon>Eumalacostraca</taxon>
        <taxon>Eucarida</taxon>
        <taxon>Decapoda</taxon>
        <taxon>Pleocyemata</taxon>
        <taxon>Caridea</taxon>
        <taxon>Atyoidea</taxon>
        <taxon>Atyidae</taxon>
        <taxon>Halocaridina</taxon>
    </lineage>
</organism>
<reference evidence="1 2" key="1">
    <citation type="submission" date="2023-11" db="EMBL/GenBank/DDBJ databases">
        <title>Halocaridina rubra genome assembly.</title>
        <authorList>
            <person name="Smith C."/>
        </authorList>
    </citation>
    <scope>NUCLEOTIDE SEQUENCE [LARGE SCALE GENOMIC DNA]</scope>
    <source>
        <strain evidence="1">EP-1</strain>
        <tissue evidence="1">Whole</tissue>
    </source>
</reference>
<sequence>MNLDALDFFAGCLGVKLELKINHILYKFKCRSAPHLIPLFLNIFSQYLGLLFQLHF</sequence>
<keyword evidence="2" id="KW-1185">Reference proteome</keyword>
<evidence type="ECO:0000313" key="2">
    <source>
        <dbReference type="Proteomes" id="UP001381693"/>
    </source>
</evidence>
<dbReference type="AlphaFoldDB" id="A0AAN8X1D8"/>
<dbReference type="EMBL" id="JAXCGZ010011471">
    <property type="protein sequence ID" value="KAK7074732.1"/>
    <property type="molecule type" value="Genomic_DNA"/>
</dbReference>
<accession>A0AAN8X1D8</accession>
<gene>
    <name evidence="1" type="ORF">SK128_021828</name>
</gene>
<proteinExistence type="predicted"/>
<comment type="caution">
    <text evidence="1">The sequence shown here is derived from an EMBL/GenBank/DDBJ whole genome shotgun (WGS) entry which is preliminary data.</text>
</comment>